<dbReference type="PANTHER" id="PTHR44207:SF1">
    <property type="entry name" value="SURFACE ANTIGEN BSPA-LIKE"/>
    <property type="match status" value="1"/>
</dbReference>
<evidence type="ECO:0000256" key="1">
    <source>
        <dbReference type="ARBA" id="ARBA00022737"/>
    </source>
</evidence>
<dbReference type="SUPFAM" id="SSF48403">
    <property type="entry name" value="Ankyrin repeat"/>
    <property type="match status" value="1"/>
</dbReference>
<organism evidence="3">
    <name type="scientific">Dasosvirus sp</name>
    <dbReference type="NCBI Taxonomy" id="2487764"/>
    <lineage>
        <taxon>Viruses</taxon>
        <taxon>Varidnaviria</taxon>
        <taxon>Bamfordvirae</taxon>
        <taxon>Nucleocytoviricota</taxon>
        <taxon>Megaviricetes</taxon>
        <taxon>Imitervirales</taxon>
        <taxon>Mimiviridae</taxon>
        <taxon>Klosneuvirinae</taxon>
    </lineage>
</organism>
<keyword evidence="1" id="KW-0677">Repeat</keyword>
<protein>
    <submittedName>
        <fullName evidence="3">Uncharacterized protein</fullName>
    </submittedName>
</protein>
<accession>A0A3G4ZT91</accession>
<dbReference type="Pfam" id="PF12796">
    <property type="entry name" value="Ank_2"/>
    <property type="match status" value="1"/>
</dbReference>
<evidence type="ECO:0000256" key="2">
    <source>
        <dbReference type="ARBA" id="ARBA00023043"/>
    </source>
</evidence>
<dbReference type="EMBL" id="MK072047">
    <property type="protein sequence ID" value="AYV77544.1"/>
    <property type="molecule type" value="Genomic_DNA"/>
</dbReference>
<keyword evidence="2" id="KW-0040">ANK repeat</keyword>
<name>A0A3G4ZT91_9VIRU</name>
<proteinExistence type="predicted"/>
<dbReference type="InterPro" id="IPR002110">
    <property type="entry name" value="Ankyrin_rpt"/>
</dbReference>
<sequence>MRIIHINIILGSMNLQTIYDNTVGIFKNNQKYNYDGEHPIFSRKQNDLVIAIVHNNYEYVIQNYNEVWIWDDLKKQILFADALLWADMRIIRFLEQKYNVKKNFIENDEYFKIAIKHNRNIDVIKYMIDELKMNLDYFDHRHVNCLMIACEHNCLDVVKYLIEERKMDPNCQDIYGHNCLIKSMEGHKPEIITYLSDKMDIVYAVKKICDTDRPIKYRVHNTDYYVYRYQISIERILLFKENYFALNYLLEHVTNIYGKQVCCMFLRRKNINPLMFKKNIWKICNIRDPFTLDYTTFKELVDNLNSVVDI</sequence>
<reference evidence="3" key="1">
    <citation type="submission" date="2018-10" db="EMBL/GenBank/DDBJ databases">
        <title>Hidden diversity of soil giant viruses.</title>
        <authorList>
            <person name="Schulz F."/>
            <person name="Alteio L."/>
            <person name="Goudeau D."/>
            <person name="Ryan E.M."/>
            <person name="Malmstrom R.R."/>
            <person name="Blanchard J."/>
            <person name="Woyke T."/>
        </authorList>
    </citation>
    <scope>NUCLEOTIDE SEQUENCE</scope>
    <source>
        <strain evidence="3">DSV1</strain>
    </source>
</reference>
<dbReference type="PANTHER" id="PTHR44207">
    <property type="entry name" value="SURFACE ANTIGEN BSPA-LIKE-RELATED"/>
    <property type="match status" value="1"/>
</dbReference>
<gene>
    <name evidence="3" type="ORF">Dasosvirus6_6</name>
</gene>
<dbReference type="InterPro" id="IPR036770">
    <property type="entry name" value="Ankyrin_rpt-contain_sf"/>
</dbReference>
<dbReference type="Gene3D" id="1.25.40.20">
    <property type="entry name" value="Ankyrin repeat-containing domain"/>
    <property type="match status" value="1"/>
</dbReference>
<evidence type="ECO:0000313" key="3">
    <source>
        <dbReference type="EMBL" id="AYV77544.1"/>
    </source>
</evidence>
<dbReference type="SMART" id="SM00248">
    <property type="entry name" value="ANK"/>
    <property type="match status" value="3"/>
</dbReference>